<feature type="transmembrane region" description="Helical" evidence="9">
    <location>
        <begin position="274"/>
        <end position="295"/>
    </location>
</feature>
<feature type="transmembrane region" description="Helical" evidence="9">
    <location>
        <begin position="215"/>
        <end position="235"/>
    </location>
</feature>
<proteinExistence type="predicted"/>
<evidence type="ECO:0000313" key="12">
    <source>
        <dbReference type="Proteomes" id="UP000095256"/>
    </source>
</evidence>
<dbReference type="OrthoDB" id="9782569at2"/>
<dbReference type="STRING" id="762845.BCR26_08510"/>
<dbReference type="EMBL" id="MIEK01000004">
    <property type="protein sequence ID" value="OEH83699.1"/>
    <property type="molecule type" value="Genomic_DNA"/>
</dbReference>
<dbReference type="InterPro" id="IPR006327">
    <property type="entry name" value="PTS_IIC_fruc"/>
</dbReference>
<reference evidence="11 12" key="1">
    <citation type="submission" date="2016-09" db="EMBL/GenBank/DDBJ databases">
        <authorList>
            <person name="Capua I."/>
            <person name="De Benedictis P."/>
            <person name="Joannis T."/>
            <person name="Lombin L.H."/>
            <person name="Cattoli G."/>
        </authorList>
    </citation>
    <scope>NUCLEOTIDE SEQUENCE [LARGE SCALE GENOMIC DNA]</scope>
    <source>
        <strain evidence="11 12">LMG 25899</strain>
    </source>
</reference>
<evidence type="ECO:0000256" key="4">
    <source>
        <dbReference type="ARBA" id="ARBA00022597"/>
    </source>
</evidence>
<dbReference type="Pfam" id="PF02378">
    <property type="entry name" value="PTS_EIIC"/>
    <property type="match status" value="1"/>
</dbReference>
<protein>
    <submittedName>
        <fullName evidence="11">PTS fructose transporter subunit IIC</fullName>
    </submittedName>
</protein>
<dbReference type="PROSITE" id="PS51104">
    <property type="entry name" value="PTS_EIIC_TYPE_2"/>
    <property type="match status" value="1"/>
</dbReference>
<keyword evidence="5" id="KW-0598">Phosphotransferase system</keyword>
<keyword evidence="4" id="KW-0762">Sugar transport</keyword>
<dbReference type="NCBIfam" id="TIGR01427">
    <property type="entry name" value="PTS_IIC_fructo"/>
    <property type="match status" value="1"/>
</dbReference>
<evidence type="ECO:0000313" key="11">
    <source>
        <dbReference type="EMBL" id="OEH83699.1"/>
    </source>
</evidence>
<evidence type="ECO:0000256" key="6">
    <source>
        <dbReference type="ARBA" id="ARBA00022692"/>
    </source>
</evidence>
<evidence type="ECO:0000259" key="10">
    <source>
        <dbReference type="PROSITE" id="PS51104"/>
    </source>
</evidence>
<dbReference type="GO" id="GO:0005886">
    <property type="term" value="C:plasma membrane"/>
    <property type="evidence" value="ECO:0007669"/>
    <property type="project" value="UniProtKB-SubCell"/>
</dbReference>
<feature type="transmembrane region" description="Helical" evidence="9">
    <location>
        <begin position="176"/>
        <end position="195"/>
    </location>
</feature>
<comment type="caution">
    <text evidence="11">The sequence shown here is derived from an EMBL/GenBank/DDBJ whole genome shotgun (WGS) entry which is preliminary data.</text>
</comment>
<dbReference type="Proteomes" id="UP000095256">
    <property type="component" value="Unassembled WGS sequence"/>
</dbReference>
<dbReference type="PANTHER" id="PTHR30505:SF0">
    <property type="entry name" value="FRUCTOSE-LIKE PTS SYSTEM EIIBC COMPONENT-RELATED"/>
    <property type="match status" value="1"/>
</dbReference>
<dbReference type="GO" id="GO:0005351">
    <property type="term" value="F:carbohydrate:proton symporter activity"/>
    <property type="evidence" value="ECO:0007669"/>
    <property type="project" value="InterPro"/>
</dbReference>
<dbReference type="PANTHER" id="PTHR30505">
    <property type="entry name" value="FRUCTOSE-LIKE PERMEASE"/>
    <property type="match status" value="1"/>
</dbReference>
<evidence type="ECO:0000256" key="5">
    <source>
        <dbReference type="ARBA" id="ARBA00022683"/>
    </source>
</evidence>
<feature type="domain" description="PTS EIIC type-2" evidence="10">
    <location>
        <begin position="8"/>
        <end position="346"/>
    </location>
</feature>
<dbReference type="AlphaFoldDB" id="A0A1E5L1A2"/>
<dbReference type="GO" id="GO:0008982">
    <property type="term" value="F:protein-N(PI)-phosphohistidine-sugar phosphotransferase activity"/>
    <property type="evidence" value="ECO:0007669"/>
    <property type="project" value="InterPro"/>
</dbReference>
<keyword evidence="6 9" id="KW-0812">Transmembrane</keyword>
<evidence type="ECO:0000256" key="3">
    <source>
        <dbReference type="ARBA" id="ARBA00022475"/>
    </source>
</evidence>
<gene>
    <name evidence="11" type="ORF">BCR26_08510</name>
</gene>
<evidence type="ECO:0000256" key="7">
    <source>
        <dbReference type="ARBA" id="ARBA00022989"/>
    </source>
</evidence>
<organism evidence="11 12">
    <name type="scientific">Enterococcus rivorum</name>
    <dbReference type="NCBI Taxonomy" id="762845"/>
    <lineage>
        <taxon>Bacteria</taxon>
        <taxon>Bacillati</taxon>
        <taxon>Bacillota</taxon>
        <taxon>Bacilli</taxon>
        <taxon>Lactobacillales</taxon>
        <taxon>Enterococcaceae</taxon>
        <taxon>Enterococcus</taxon>
    </lineage>
</organism>
<dbReference type="GO" id="GO:0009401">
    <property type="term" value="P:phosphoenolpyruvate-dependent sugar phosphotransferase system"/>
    <property type="evidence" value="ECO:0007669"/>
    <property type="project" value="UniProtKB-KW"/>
</dbReference>
<evidence type="ECO:0000256" key="9">
    <source>
        <dbReference type="SAM" id="Phobius"/>
    </source>
</evidence>
<dbReference type="GO" id="GO:0090563">
    <property type="term" value="F:protein-phosphocysteine-sugar phosphotransferase activity"/>
    <property type="evidence" value="ECO:0007669"/>
    <property type="project" value="TreeGrafter"/>
</dbReference>
<dbReference type="RefSeq" id="WP_069697383.1">
    <property type="nucleotide sequence ID" value="NZ_JAGGMA010000008.1"/>
</dbReference>
<dbReference type="InterPro" id="IPR050864">
    <property type="entry name" value="Bacterial_PTS_Sugar_Transport"/>
</dbReference>
<feature type="transmembrane region" description="Helical" evidence="9">
    <location>
        <begin position="12"/>
        <end position="36"/>
    </location>
</feature>
<comment type="subcellular location">
    <subcellularLocation>
        <location evidence="1">Cell inner membrane</location>
        <topology evidence="1">Multi-pass membrane protein</topology>
    </subcellularLocation>
</comment>
<feature type="transmembrane region" description="Helical" evidence="9">
    <location>
        <begin position="48"/>
        <end position="75"/>
    </location>
</feature>
<evidence type="ECO:0000256" key="1">
    <source>
        <dbReference type="ARBA" id="ARBA00004429"/>
    </source>
</evidence>
<keyword evidence="8 9" id="KW-0472">Membrane</keyword>
<sequence length="365" mass="38821">MKKVLNELKRHALTAISYMLPLVVASGLLIAIGNLMGGQVIEDYTQSFTIASALTSLGVMGMGLLAPFIAGYISYSIAERPGIAPGFLMGMIANALGAGFLGGMIGGYLVGYFILWMKKTWKVPKWADGLLPMMIIPTVSSIVIGLVMFFVIGGPIAWMTDLLVAFLNNLDKSSRVVYGFIFGVLGAFDFGGPISKVPNLMADGLLMEGILEPEAIKVIGAMVPPIGVTLAWVFSKLSSKRIFTKVEEDAIKVAFPMGLTMITEGVIPIAMNDLLRTVFACSMGTGIAGAINFYFQNGSPVPSGGVFVIPVMTKPLIGLLALVVGSIVTGVILVLIKKNISDDEYNSTQLEEEQEMDLSGFSLNG</sequence>
<keyword evidence="7 9" id="KW-1133">Transmembrane helix</keyword>
<evidence type="ECO:0000256" key="2">
    <source>
        <dbReference type="ARBA" id="ARBA00022448"/>
    </source>
</evidence>
<keyword evidence="12" id="KW-1185">Reference proteome</keyword>
<feature type="transmembrane region" description="Helical" evidence="9">
    <location>
        <begin position="135"/>
        <end position="164"/>
    </location>
</feature>
<name>A0A1E5L1A2_9ENTE</name>
<dbReference type="InterPro" id="IPR003352">
    <property type="entry name" value="PTS_EIIC"/>
</dbReference>
<keyword evidence="2" id="KW-0813">Transport</keyword>
<accession>A0A1E5L1A2</accession>
<feature type="transmembrane region" description="Helical" evidence="9">
    <location>
        <begin position="87"/>
        <end position="115"/>
    </location>
</feature>
<keyword evidence="3" id="KW-1003">Cell membrane</keyword>
<feature type="transmembrane region" description="Helical" evidence="9">
    <location>
        <begin position="315"/>
        <end position="336"/>
    </location>
</feature>
<evidence type="ECO:0000256" key="8">
    <source>
        <dbReference type="ARBA" id="ARBA00023136"/>
    </source>
</evidence>
<dbReference type="InterPro" id="IPR013014">
    <property type="entry name" value="PTS_EIIC_2"/>
</dbReference>